<sequence length="186" mass="19962">MKELKKPVLRSRVNVPMSCASSKRLPGDFSRGCCFLGRAGELPDRPSPPNKSPDISGCTQKPVVFRPGQTLIEGSGTFTAAVLPGGVPVLLLPGSRGLLPAPLPRFPFPWCGWDAWGCGAWSPVDVLSPTRPTCCPIPVVWCKDVRDEASKPPCAPLLVHIPPSWSGLARKVFLKPQLALLHGALR</sequence>
<dbReference type="EMBL" id="SRLO01000002">
    <property type="protein sequence ID" value="TNN89244.1"/>
    <property type="molecule type" value="Genomic_DNA"/>
</dbReference>
<organism evidence="1 2">
    <name type="scientific">Liparis tanakae</name>
    <name type="common">Tanaka's snailfish</name>
    <dbReference type="NCBI Taxonomy" id="230148"/>
    <lineage>
        <taxon>Eukaryota</taxon>
        <taxon>Metazoa</taxon>
        <taxon>Chordata</taxon>
        <taxon>Craniata</taxon>
        <taxon>Vertebrata</taxon>
        <taxon>Euteleostomi</taxon>
        <taxon>Actinopterygii</taxon>
        <taxon>Neopterygii</taxon>
        <taxon>Teleostei</taxon>
        <taxon>Neoteleostei</taxon>
        <taxon>Acanthomorphata</taxon>
        <taxon>Eupercaria</taxon>
        <taxon>Perciformes</taxon>
        <taxon>Cottioidei</taxon>
        <taxon>Cottales</taxon>
        <taxon>Liparidae</taxon>
        <taxon>Liparis</taxon>
    </lineage>
</organism>
<evidence type="ECO:0000313" key="2">
    <source>
        <dbReference type="Proteomes" id="UP000314294"/>
    </source>
</evidence>
<gene>
    <name evidence="1" type="ORF">EYF80_000532</name>
</gene>
<evidence type="ECO:0000313" key="1">
    <source>
        <dbReference type="EMBL" id="TNN89244.1"/>
    </source>
</evidence>
<dbReference type="AlphaFoldDB" id="A0A4Z2JHM1"/>
<accession>A0A4Z2JHM1</accession>
<keyword evidence="2" id="KW-1185">Reference proteome</keyword>
<comment type="caution">
    <text evidence="1">The sequence shown here is derived from an EMBL/GenBank/DDBJ whole genome shotgun (WGS) entry which is preliminary data.</text>
</comment>
<name>A0A4Z2JHM1_9TELE</name>
<reference evidence="1 2" key="1">
    <citation type="submission" date="2019-03" db="EMBL/GenBank/DDBJ databases">
        <title>First draft genome of Liparis tanakae, snailfish: a comprehensive survey of snailfish specific genes.</title>
        <authorList>
            <person name="Kim W."/>
            <person name="Song I."/>
            <person name="Jeong J.-H."/>
            <person name="Kim D."/>
            <person name="Kim S."/>
            <person name="Ryu S."/>
            <person name="Song J.Y."/>
            <person name="Lee S.K."/>
        </authorList>
    </citation>
    <scope>NUCLEOTIDE SEQUENCE [LARGE SCALE GENOMIC DNA]</scope>
    <source>
        <tissue evidence="1">Muscle</tissue>
    </source>
</reference>
<protein>
    <submittedName>
        <fullName evidence="1">Uncharacterized protein</fullName>
    </submittedName>
</protein>
<proteinExistence type="predicted"/>
<dbReference type="Proteomes" id="UP000314294">
    <property type="component" value="Unassembled WGS sequence"/>
</dbReference>